<keyword evidence="2" id="KW-1185">Reference proteome</keyword>
<sequence length="110" mass="12863">MRHGLIMDMKNTMEILARMFKSCKKAWISLKERMESQITKKMPFDPLKMLLGLMTRERAKKFKDALTSFVRTHLEGLKAIEDQLKSFEIVKDKNIPNDSKLLTLLAIVEH</sequence>
<dbReference type="AlphaFoldDB" id="A0A1R3HGM8"/>
<proteinExistence type="predicted"/>
<comment type="caution">
    <text evidence="1">The sequence shown here is derived from an EMBL/GenBank/DDBJ whole genome shotgun (WGS) entry which is preliminary data.</text>
</comment>
<protein>
    <submittedName>
        <fullName evidence="1">Uncharacterized protein</fullName>
    </submittedName>
</protein>
<dbReference type="Gramene" id="OMO69408">
    <property type="protein sequence ID" value="OMO69408"/>
    <property type="gene ID" value="CCACVL1_19521"/>
</dbReference>
<dbReference type="EMBL" id="AWWV01012021">
    <property type="protein sequence ID" value="OMO69408.1"/>
    <property type="molecule type" value="Genomic_DNA"/>
</dbReference>
<gene>
    <name evidence="1" type="ORF">CCACVL1_19521</name>
</gene>
<evidence type="ECO:0000313" key="1">
    <source>
        <dbReference type="EMBL" id="OMO69408.1"/>
    </source>
</evidence>
<dbReference type="Proteomes" id="UP000188268">
    <property type="component" value="Unassembled WGS sequence"/>
</dbReference>
<organism evidence="1 2">
    <name type="scientific">Corchorus capsularis</name>
    <name type="common">Jute</name>
    <dbReference type="NCBI Taxonomy" id="210143"/>
    <lineage>
        <taxon>Eukaryota</taxon>
        <taxon>Viridiplantae</taxon>
        <taxon>Streptophyta</taxon>
        <taxon>Embryophyta</taxon>
        <taxon>Tracheophyta</taxon>
        <taxon>Spermatophyta</taxon>
        <taxon>Magnoliopsida</taxon>
        <taxon>eudicotyledons</taxon>
        <taxon>Gunneridae</taxon>
        <taxon>Pentapetalae</taxon>
        <taxon>rosids</taxon>
        <taxon>malvids</taxon>
        <taxon>Malvales</taxon>
        <taxon>Malvaceae</taxon>
        <taxon>Grewioideae</taxon>
        <taxon>Apeibeae</taxon>
        <taxon>Corchorus</taxon>
    </lineage>
</organism>
<evidence type="ECO:0000313" key="2">
    <source>
        <dbReference type="Proteomes" id="UP000188268"/>
    </source>
</evidence>
<dbReference type="OrthoDB" id="912587at2759"/>
<name>A0A1R3HGM8_COCAP</name>
<reference evidence="1 2" key="1">
    <citation type="submission" date="2013-09" db="EMBL/GenBank/DDBJ databases">
        <title>Corchorus capsularis genome sequencing.</title>
        <authorList>
            <person name="Alam M."/>
            <person name="Haque M.S."/>
            <person name="Islam M.S."/>
            <person name="Emdad E.M."/>
            <person name="Islam M.M."/>
            <person name="Ahmed B."/>
            <person name="Halim A."/>
            <person name="Hossen Q.M.M."/>
            <person name="Hossain M.Z."/>
            <person name="Ahmed R."/>
            <person name="Khan M.M."/>
            <person name="Islam R."/>
            <person name="Rashid M.M."/>
            <person name="Khan S.A."/>
            <person name="Rahman M.S."/>
            <person name="Alam M."/>
        </authorList>
    </citation>
    <scope>NUCLEOTIDE SEQUENCE [LARGE SCALE GENOMIC DNA]</scope>
    <source>
        <strain evidence="2">cv. CVL-1</strain>
        <tissue evidence="1">Whole seedling</tissue>
    </source>
</reference>
<accession>A0A1R3HGM8</accession>